<dbReference type="PANTHER" id="PTHR19846:SF0">
    <property type="entry name" value="PRE-MRNA PROCESSING FACTOR 4"/>
    <property type="match status" value="1"/>
</dbReference>
<feature type="repeat" description="WD" evidence="4">
    <location>
        <begin position="343"/>
        <end position="384"/>
    </location>
</feature>
<feature type="repeat" description="WD" evidence="4">
    <location>
        <begin position="259"/>
        <end position="300"/>
    </location>
</feature>
<proteinExistence type="predicted"/>
<dbReference type="FunFam" id="2.130.10.10:FF:001300">
    <property type="entry name" value="U4/U6 small nuclear ribonucleoprotein Prp4"/>
    <property type="match status" value="1"/>
</dbReference>
<feature type="repeat" description="WD" evidence="4">
    <location>
        <begin position="209"/>
        <end position="258"/>
    </location>
</feature>
<dbReference type="PROSITE" id="PS50294">
    <property type="entry name" value="WD_REPEATS_REGION"/>
    <property type="match status" value="6"/>
</dbReference>
<keyword evidence="7" id="KW-1185">Reference proteome</keyword>
<feature type="repeat" description="WD" evidence="4">
    <location>
        <begin position="385"/>
        <end position="417"/>
    </location>
</feature>
<dbReference type="SMART" id="SM00500">
    <property type="entry name" value="SFM"/>
    <property type="match status" value="1"/>
</dbReference>
<keyword evidence="2" id="KW-0508">mRNA splicing</keyword>
<dbReference type="Pfam" id="PF00400">
    <property type="entry name" value="WD40"/>
    <property type="match status" value="7"/>
</dbReference>
<dbReference type="SMART" id="SM00320">
    <property type="entry name" value="WD40"/>
    <property type="match status" value="7"/>
</dbReference>
<evidence type="ECO:0000259" key="5">
    <source>
        <dbReference type="SMART" id="SM00500"/>
    </source>
</evidence>
<feature type="repeat" description="WD" evidence="4">
    <location>
        <begin position="301"/>
        <end position="342"/>
    </location>
</feature>
<dbReference type="InterPro" id="IPR015943">
    <property type="entry name" value="WD40/YVTN_repeat-like_dom_sf"/>
</dbReference>
<sequence>ERINKRQAEILAEFERKKKIRQIQVTTDDNEIKKLLRERDLPITLFGEGPADRRERLRESIAETGPIKNKNAEEIAARRKEERESVRASHRDIGHKNIFWQSLTTWYHEGSESLKTARLWIAQYSLPRQVQRLKKAREFGALPENQKNSKLQQTHRHMQAVASYCSQIGHSRPISFCQFSPNSKILATCSWDGLCKLWSIPECEEIRTLRGHKSNVGTITFHPYATTELDSSAACMASCSADGEVKLWNMENDESVADLEGHEMRVARVAYHPSGRFLATTCYDKSWRLWDLQTTQEVLHQEGHSKGVHDISFQIDGSLAATGGLDAYGRVWDLRTGRCVFFLEGHLKEMYAVCFSPNGYQLASGSGDNSVKIWDLRKTSCIYTIPAHTNLVSRLQYQKSNGNYLITSSYDSTAKIWGYPGYVPLKTLAGHEGKVMCVDSSEDGEYIATCSFDRTFKLWAKETN</sequence>
<dbReference type="FunFam" id="2.130.10.10:FF:000411">
    <property type="entry name" value="U4/U6 small nuclear ribonucleoprotein Prp4"/>
    <property type="match status" value="1"/>
</dbReference>
<dbReference type="GO" id="GO:0046540">
    <property type="term" value="C:U4/U6 x U5 tri-snRNP complex"/>
    <property type="evidence" value="ECO:0007669"/>
    <property type="project" value="TreeGrafter"/>
</dbReference>
<dbReference type="CDD" id="cd00200">
    <property type="entry name" value="WD40"/>
    <property type="match status" value="1"/>
</dbReference>
<dbReference type="PROSITE" id="PS00678">
    <property type="entry name" value="WD_REPEATS_1"/>
    <property type="match status" value="3"/>
</dbReference>
<dbReference type="GO" id="GO:0000398">
    <property type="term" value="P:mRNA splicing, via spliceosome"/>
    <property type="evidence" value="ECO:0007669"/>
    <property type="project" value="TreeGrafter"/>
</dbReference>
<keyword evidence="2" id="KW-0507">mRNA processing</keyword>
<evidence type="ECO:0000256" key="2">
    <source>
        <dbReference type="ARBA" id="ARBA00022728"/>
    </source>
</evidence>
<dbReference type="InterPro" id="IPR001680">
    <property type="entry name" value="WD40_rpt"/>
</dbReference>
<dbReference type="InterPro" id="IPR020472">
    <property type="entry name" value="WD40_PAC1"/>
</dbReference>
<dbReference type="PROSITE" id="PS50082">
    <property type="entry name" value="WD_REPEATS_2"/>
    <property type="match status" value="7"/>
</dbReference>
<dbReference type="InterPro" id="IPR036322">
    <property type="entry name" value="WD40_repeat_dom_sf"/>
</dbReference>
<dbReference type="Gene3D" id="4.10.280.110">
    <property type="entry name" value="Pre-mRNA processing factor 4 domain"/>
    <property type="match status" value="1"/>
</dbReference>
<evidence type="ECO:0000313" key="7">
    <source>
        <dbReference type="Proteomes" id="UP000007875"/>
    </source>
</evidence>
<dbReference type="Ensembl" id="ENSCSAVT00000015797.1">
    <property type="protein sequence ID" value="ENSCSAVP00000015619.1"/>
    <property type="gene ID" value="ENSCSAVG00000009178.1"/>
</dbReference>
<keyword evidence="1 4" id="KW-0853">WD repeat</keyword>
<dbReference type="InterPro" id="IPR036285">
    <property type="entry name" value="PRP4-like_sf"/>
</dbReference>
<dbReference type="Proteomes" id="UP000007875">
    <property type="component" value="Unassembled WGS sequence"/>
</dbReference>
<dbReference type="PRINTS" id="PR00320">
    <property type="entry name" value="GPROTEINBRPT"/>
</dbReference>
<dbReference type="GeneTree" id="ENSGT00940000156006"/>
<feature type="repeat" description="WD" evidence="4">
    <location>
        <begin position="428"/>
        <end position="464"/>
    </location>
</feature>
<keyword evidence="2" id="KW-0747">Spliceosome</keyword>
<feature type="domain" description="Pre-mRNA processing factor 4 (PRP4)-like" evidence="5">
    <location>
        <begin position="27"/>
        <end position="77"/>
    </location>
</feature>
<evidence type="ECO:0000256" key="1">
    <source>
        <dbReference type="ARBA" id="ARBA00022574"/>
    </source>
</evidence>
<reference evidence="6" key="2">
    <citation type="submission" date="2025-08" db="UniProtKB">
        <authorList>
            <consortium name="Ensembl"/>
        </authorList>
    </citation>
    <scope>IDENTIFICATION</scope>
</reference>
<evidence type="ECO:0000313" key="6">
    <source>
        <dbReference type="Ensembl" id="ENSCSAVP00000015619.1"/>
    </source>
</evidence>
<organism evidence="6 7">
    <name type="scientific">Ciona savignyi</name>
    <name type="common">Pacific transparent sea squirt</name>
    <dbReference type="NCBI Taxonomy" id="51511"/>
    <lineage>
        <taxon>Eukaryota</taxon>
        <taxon>Metazoa</taxon>
        <taxon>Chordata</taxon>
        <taxon>Tunicata</taxon>
        <taxon>Ascidiacea</taxon>
        <taxon>Phlebobranchia</taxon>
        <taxon>Cionidae</taxon>
        <taxon>Ciona</taxon>
    </lineage>
</organism>
<protein>
    <recommendedName>
        <fullName evidence="5">Pre-mRNA processing factor 4 (PRP4)-like domain-containing protein</fullName>
    </recommendedName>
</protein>
<dbReference type="InterPro" id="IPR019775">
    <property type="entry name" value="WD40_repeat_CS"/>
</dbReference>
<evidence type="ECO:0000256" key="3">
    <source>
        <dbReference type="ARBA" id="ARBA00022737"/>
    </source>
</evidence>
<dbReference type="GO" id="GO:0005681">
    <property type="term" value="C:spliceosomal complex"/>
    <property type="evidence" value="ECO:0007669"/>
    <property type="project" value="UniProtKB-KW"/>
</dbReference>
<accession>H2ZDF3</accession>
<dbReference type="Gene3D" id="2.130.10.10">
    <property type="entry name" value="YVTN repeat-like/Quinoprotein amine dehydrogenase"/>
    <property type="match status" value="2"/>
</dbReference>
<reference evidence="7" key="1">
    <citation type="submission" date="2003-08" db="EMBL/GenBank/DDBJ databases">
        <authorList>
            <person name="Birren B."/>
            <person name="Nusbaum C."/>
            <person name="Abebe A."/>
            <person name="Abouelleil A."/>
            <person name="Adekoya E."/>
            <person name="Ait-zahra M."/>
            <person name="Allen N."/>
            <person name="Allen T."/>
            <person name="An P."/>
            <person name="Anderson M."/>
            <person name="Anderson S."/>
            <person name="Arachchi H."/>
            <person name="Armbruster J."/>
            <person name="Bachantsang P."/>
            <person name="Baldwin J."/>
            <person name="Barry A."/>
            <person name="Bayul T."/>
            <person name="Blitshsteyn B."/>
            <person name="Bloom T."/>
            <person name="Blye J."/>
            <person name="Boguslavskiy L."/>
            <person name="Borowsky M."/>
            <person name="Boukhgalter B."/>
            <person name="Brunache A."/>
            <person name="Butler J."/>
            <person name="Calixte N."/>
            <person name="Calvo S."/>
            <person name="Camarata J."/>
            <person name="Campo K."/>
            <person name="Chang J."/>
            <person name="Cheshatsang Y."/>
            <person name="Citroen M."/>
            <person name="Collymore A."/>
            <person name="Considine T."/>
            <person name="Cook A."/>
            <person name="Cooke P."/>
            <person name="Corum B."/>
            <person name="Cuomo C."/>
            <person name="David R."/>
            <person name="Dawoe T."/>
            <person name="Degray S."/>
            <person name="Dodge S."/>
            <person name="Dooley K."/>
            <person name="Dorje P."/>
            <person name="Dorjee K."/>
            <person name="Dorris L."/>
            <person name="Duffey N."/>
            <person name="Dupes A."/>
            <person name="Elkins T."/>
            <person name="Engels R."/>
            <person name="Erickson J."/>
            <person name="Farina A."/>
            <person name="Faro S."/>
            <person name="Ferreira P."/>
            <person name="Fischer H."/>
            <person name="Fitzgerald M."/>
            <person name="Foley K."/>
            <person name="Gage D."/>
            <person name="Galagan J."/>
            <person name="Gearin G."/>
            <person name="Gnerre S."/>
            <person name="Gnirke A."/>
            <person name="Goyette A."/>
            <person name="Graham J."/>
            <person name="Grandbois E."/>
            <person name="Gyaltsen K."/>
            <person name="Hafez N."/>
            <person name="Hagopian D."/>
            <person name="Hagos B."/>
            <person name="Hall J."/>
            <person name="Hatcher B."/>
            <person name="Heller A."/>
            <person name="Higgins H."/>
            <person name="Honan T."/>
            <person name="Horn A."/>
            <person name="Houde N."/>
            <person name="Hughes L."/>
            <person name="Hulme W."/>
            <person name="Husby E."/>
            <person name="Iliev I."/>
            <person name="Jaffe D."/>
            <person name="Jones C."/>
            <person name="Kamal M."/>
            <person name="Kamat A."/>
            <person name="Kamvysselis M."/>
            <person name="Karlsson E."/>
            <person name="Kells C."/>
            <person name="Kieu A."/>
            <person name="Kisner P."/>
            <person name="Kodira C."/>
            <person name="Kulbokas E."/>
            <person name="Labutti K."/>
            <person name="Lama D."/>
            <person name="Landers T."/>
            <person name="Leger J."/>
            <person name="Levine S."/>
            <person name="Lewis D."/>
            <person name="Lewis T."/>
            <person name="Lindblad-toh K."/>
            <person name="Liu X."/>
            <person name="Lokyitsang T."/>
            <person name="Lokyitsang Y."/>
            <person name="Lucien O."/>
            <person name="Lui A."/>
            <person name="Ma L.J."/>
            <person name="Mabbitt R."/>
            <person name="Macdonald J."/>
            <person name="Maclean C."/>
            <person name="Major J."/>
            <person name="Manning J."/>
            <person name="Marabella R."/>
            <person name="Maru K."/>
            <person name="Matthews C."/>
            <person name="Mauceli E."/>
            <person name="Mccarthy M."/>
            <person name="Mcdonough S."/>
            <person name="Mcghee T."/>
            <person name="Meldrim J."/>
            <person name="Meneus L."/>
            <person name="Mesirov J."/>
            <person name="Mihalev A."/>
            <person name="Mihova T."/>
            <person name="Mikkelsen T."/>
            <person name="Mlenga V."/>
            <person name="Moru K."/>
            <person name="Mozes J."/>
            <person name="Mulrain L."/>
            <person name="Munson G."/>
            <person name="Naylor J."/>
            <person name="Newes C."/>
            <person name="Nguyen C."/>
            <person name="Nguyen N."/>
            <person name="Nguyen T."/>
            <person name="Nicol R."/>
            <person name="Nielsen C."/>
            <person name="Nizzari M."/>
            <person name="Norbu C."/>
            <person name="Norbu N."/>
            <person name="O'donnell P."/>
            <person name="Okoawo O."/>
            <person name="O'leary S."/>
            <person name="Omotosho B."/>
            <person name="O'neill K."/>
            <person name="Osman S."/>
            <person name="Parker S."/>
            <person name="Perrin D."/>
            <person name="Phunkhang P."/>
            <person name="Piqani B."/>
            <person name="Purcell S."/>
            <person name="Rachupka T."/>
            <person name="Ramasamy U."/>
            <person name="Rameau R."/>
            <person name="Ray V."/>
            <person name="Raymond C."/>
            <person name="Retta R."/>
            <person name="Richardson S."/>
            <person name="Rise C."/>
            <person name="Rodriguez J."/>
            <person name="Rogers J."/>
            <person name="Rogov P."/>
            <person name="Rutman M."/>
            <person name="Schupbach R."/>
            <person name="Seaman C."/>
            <person name="Settipalli S."/>
            <person name="Sharpe T."/>
            <person name="Sheridan J."/>
            <person name="Sherpa N."/>
            <person name="Shi J."/>
            <person name="Smirnov S."/>
            <person name="Smith C."/>
            <person name="Sougnez C."/>
            <person name="Spencer B."/>
            <person name="Stalker J."/>
            <person name="Stange-thomann N."/>
            <person name="Stavropoulos S."/>
            <person name="Stetson K."/>
            <person name="Stone C."/>
            <person name="Stone S."/>
            <person name="Stubbs M."/>
            <person name="Talamas J."/>
            <person name="Tchuinga P."/>
            <person name="Tenzing P."/>
            <person name="Tesfaye S."/>
            <person name="Theodore J."/>
            <person name="Thoulutsang Y."/>
            <person name="Topham K."/>
            <person name="Towey S."/>
            <person name="Tsamla T."/>
            <person name="Tsomo N."/>
            <person name="Vallee D."/>
            <person name="Vassiliev H."/>
            <person name="Venkataraman V."/>
            <person name="Vinson J."/>
            <person name="Vo A."/>
            <person name="Wade C."/>
            <person name="Wang S."/>
            <person name="Wangchuk T."/>
            <person name="Wangdi T."/>
            <person name="Whittaker C."/>
            <person name="Wilkinson J."/>
            <person name="Wu Y."/>
            <person name="Wyman D."/>
            <person name="Yadav S."/>
            <person name="Yang S."/>
            <person name="Yang X."/>
            <person name="Yeager S."/>
            <person name="Yee E."/>
            <person name="Young G."/>
            <person name="Zainoun J."/>
            <person name="Zembeck L."/>
            <person name="Zimmer A."/>
            <person name="Zody M."/>
            <person name="Lander E."/>
        </authorList>
    </citation>
    <scope>NUCLEOTIDE SEQUENCE [LARGE SCALE GENOMIC DNA]</scope>
</reference>
<dbReference type="SUPFAM" id="SSF158230">
    <property type="entry name" value="PRP4-like"/>
    <property type="match status" value="1"/>
</dbReference>
<dbReference type="AlphaFoldDB" id="H2ZDF3"/>
<dbReference type="GO" id="GO:0030621">
    <property type="term" value="F:U4 snRNA binding"/>
    <property type="evidence" value="ECO:0007669"/>
    <property type="project" value="TreeGrafter"/>
</dbReference>
<dbReference type="HOGENOM" id="CLU_000288_57_20_1"/>
<evidence type="ECO:0000256" key="4">
    <source>
        <dbReference type="PROSITE-ProRule" id="PRU00221"/>
    </source>
</evidence>
<dbReference type="PANTHER" id="PTHR19846">
    <property type="entry name" value="WD40 REPEAT PROTEIN"/>
    <property type="match status" value="1"/>
</dbReference>
<dbReference type="GO" id="GO:0017070">
    <property type="term" value="F:U6 snRNA binding"/>
    <property type="evidence" value="ECO:0007669"/>
    <property type="project" value="TreeGrafter"/>
</dbReference>
<dbReference type="InterPro" id="IPR014906">
    <property type="entry name" value="PRP4-like"/>
</dbReference>
<keyword evidence="3" id="KW-0677">Repeat</keyword>
<name>H2ZDF3_CIOSA</name>
<dbReference type="SUPFAM" id="SSF50978">
    <property type="entry name" value="WD40 repeat-like"/>
    <property type="match status" value="1"/>
</dbReference>
<reference evidence="6" key="3">
    <citation type="submission" date="2025-09" db="UniProtKB">
        <authorList>
            <consortium name="Ensembl"/>
        </authorList>
    </citation>
    <scope>IDENTIFICATION</scope>
</reference>
<dbReference type="Pfam" id="PF08799">
    <property type="entry name" value="PRP4"/>
    <property type="match status" value="1"/>
</dbReference>
<feature type="repeat" description="WD" evidence="4">
    <location>
        <begin position="167"/>
        <end position="208"/>
    </location>
</feature>